<dbReference type="RefSeq" id="WP_120516542.1">
    <property type="nucleotide sequence ID" value="NZ_QXZY01000006.1"/>
</dbReference>
<name>A0A3N4MBE5_9BACT</name>
<evidence type="ECO:0000259" key="4">
    <source>
        <dbReference type="Pfam" id="PF00440"/>
    </source>
</evidence>
<dbReference type="Proteomes" id="UP000279089">
    <property type="component" value="Unassembled WGS sequence"/>
</dbReference>
<keyword evidence="7" id="KW-1185">Reference proteome</keyword>
<dbReference type="AlphaFoldDB" id="A0A3N4MBE5"/>
<dbReference type="OrthoDB" id="9795242at2"/>
<dbReference type="PANTHER" id="PTHR47506">
    <property type="entry name" value="TRANSCRIPTIONAL REGULATORY PROTEIN"/>
    <property type="match status" value="1"/>
</dbReference>
<evidence type="ECO:0000313" key="6">
    <source>
        <dbReference type="EMBL" id="RPD41154.1"/>
    </source>
</evidence>
<evidence type="ECO:0000256" key="3">
    <source>
        <dbReference type="ARBA" id="ARBA00023163"/>
    </source>
</evidence>
<dbReference type="Pfam" id="PF00440">
    <property type="entry name" value="TetR_N"/>
    <property type="match status" value="1"/>
</dbReference>
<evidence type="ECO:0000313" key="7">
    <source>
        <dbReference type="Proteomes" id="UP000279089"/>
    </source>
</evidence>
<dbReference type="SUPFAM" id="SSF48498">
    <property type="entry name" value="Tetracyclin repressor-like, C-terminal domain"/>
    <property type="match status" value="1"/>
</dbReference>
<reference evidence="7" key="1">
    <citation type="submission" date="2018-11" db="EMBL/GenBank/DDBJ databases">
        <title>Chitinophaga lutea sp.nov., isolate from arsenic contaminated soil.</title>
        <authorList>
            <person name="Zong Y."/>
        </authorList>
    </citation>
    <scope>NUCLEOTIDE SEQUENCE [LARGE SCALE GENOMIC DNA]</scope>
    <source>
        <strain evidence="7">YLT18</strain>
    </source>
</reference>
<sequence>MSGRPKIFDEDDVIRKATTVFWTKGYEPASTEELLEAMGIGKGSFYLAFKGGKKELFERVLEQFSKEQLIKFRKKLDDSDDQVETLKDLFRDIATGTRHAHQKGCIFGNTLAELSNSDVILRDKAVNLLHRLETLFLDVIRKAQASGRLKNRENPELIAQNLITIWNGLGITRRMYPDNNVLRGIVEMQLQFLR</sequence>
<feature type="domain" description="HTH tetR-type" evidence="4">
    <location>
        <begin position="14"/>
        <end position="60"/>
    </location>
</feature>
<comment type="caution">
    <text evidence="6">The sequence shown here is derived from an EMBL/GenBank/DDBJ whole genome shotgun (WGS) entry which is preliminary data.</text>
</comment>
<dbReference type="EMBL" id="RMBX01000005">
    <property type="protein sequence ID" value="RPD41154.1"/>
    <property type="molecule type" value="Genomic_DNA"/>
</dbReference>
<dbReference type="InterPro" id="IPR011075">
    <property type="entry name" value="TetR_C"/>
</dbReference>
<dbReference type="GO" id="GO:0003677">
    <property type="term" value="F:DNA binding"/>
    <property type="evidence" value="ECO:0007669"/>
    <property type="project" value="UniProtKB-KW"/>
</dbReference>
<accession>A0A3N4MBE5</accession>
<proteinExistence type="predicted"/>
<evidence type="ECO:0000256" key="2">
    <source>
        <dbReference type="ARBA" id="ARBA00023125"/>
    </source>
</evidence>
<organism evidence="6 7">
    <name type="scientific">Chitinophaga barathri</name>
    <dbReference type="NCBI Taxonomy" id="1647451"/>
    <lineage>
        <taxon>Bacteria</taxon>
        <taxon>Pseudomonadati</taxon>
        <taxon>Bacteroidota</taxon>
        <taxon>Chitinophagia</taxon>
        <taxon>Chitinophagales</taxon>
        <taxon>Chitinophagaceae</taxon>
        <taxon>Chitinophaga</taxon>
    </lineage>
</organism>
<dbReference type="Gene3D" id="1.10.357.10">
    <property type="entry name" value="Tetracycline Repressor, domain 2"/>
    <property type="match status" value="1"/>
</dbReference>
<evidence type="ECO:0000256" key="1">
    <source>
        <dbReference type="ARBA" id="ARBA00023015"/>
    </source>
</evidence>
<dbReference type="InterPro" id="IPR009057">
    <property type="entry name" value="Homeodomain-like_sf"/>
</dbReference>
<dbReference type="Gene3D" id="1.10.10.60">
    <property type="entry name" value="Homeodomain-like"/>
    <property type="match status" value="1"/>
</dbReference>
<dbReference type="Pfam" id="PF16925">
    <property type="entry name" value="TetR_C_13"/>
    <property type="match status" value="1"/>
</dbReference>
<keyword evidence="3" id="KW-0804">Transcription</keyword>
<dbReference type="InterPro" id="IPR036271">
    <property type="entry name" value="Tet_transcr_reg_TetR-rel_C_sf"/>
</dbReference>
<keyword evidence="2" id="KW-0238">DNA-binding</keyword>
<dbReference type="SUPFAM" id="SSF46689">
    <property type="entry name" value="Homeodomain-like"/>
    <property type="match status" value="1"/>
</dbReference>
<dbReference type="InterPro" id="IPR001647">
    <property type="entry name" value="HTH_TetR"/>
</dbReference>
<gene>
    <name evidence="6" type="ORF">EG028_10740</name>
</gene>
<dbReference type="PANTHER" id="PTHR47506:SF10">
    <property type="entry name" value="TRANSCRIPTIONAL REGULATORY PROTEIN"/>
    <property type="match status" value="1"/>
</dbReference>
<protein>
    <submittedName>
        <fullName evidence="6">TetR/AcrR family transcriptional regulator</fullName>
    </submittedName>
</protein>
<evidence type="ECO:0000259" key="5">
    <source>
        <dbReference type="Pfam" id="PF16925"/>
    </source>
</evidence>
<feature type="domain" description="Tetracyclin repressor-like C-terminal" evidence="5">
    <location>
        <begin position="86"/>
        <end position="183"/>
    </location>
</feature>
<keyword evidence="1" id="KW-0805">Transcription regulation</keyword>